<organism evidence="1 2">
    <name type="scientific">Mitsuokella multacida DSM 20544</name>
    <dbReference type="NCBI Taxonomy" id="500635"/>
    <lineage>
        <taxon>Bacteria</taxon>
        <taxon>Bacillati</taxon>
        <taxon>Bacillota</taxon>
        <taxon>Negativicutes</taxon>
        <taxon>Selenomonadales</taxon>
        <taxon>Selenomonadaceae</taxon>
        <taxon>Mitsuokella</taxon>
    </lineage>
</organism>
<evidence type="ECO:0000313" key="1">
    <source>
        <dbReference type="EMBL" id="EEX69518.1"/>
    </source>
</evidence>
<sequence>MHRIRLLGLLIFLYYTTSVVIRKVQELDEPAAAAEMVQKAKKEAADNWGGQPLGQLRK</sequence>
<protein>
    <submittedName>
        <fullName evidence="1">Uncharacterized protein</fullName>
    </submittedName>
</protein>
<dbReference type="HOGENOM" id="CLU_2974443_0_0_9"/>
<keyword evidence="2" id="KW-1185">Reference proteome</keyword>
<comment type="caution">
    <text evidence="1">The sequence shown here is derived from an EMBL/GenBank/DDBJ whole genome shotgun (WGS) entry which is preliminary data.</text>
</comment>
<proteinExistence type="predicted"/>
<dbReference type="AlphaFoldDB" id="C9KK68"/>
<dbReference type="EMBL" id="ABWK02000009">
    <property type="protein sequence ID" value="EEX69518.1"/>
    <property type="molecule type" value="Genomic_DNA"/>
</dbReference>
<gene>
    <name evidence="1" type="ORF">MITSMUL_03567</name>
</gene>
<evidence type="ECO:0000313" key="2">
    <source>
        <dbReference type="Proteomes" id="UP000003671"/>
    </source>
</evidence>
<dbReference type="Proteomes" id="UP000003671">
    <property type="component" value="Unassembled WGS sequence"/>
</dbReference>
<name>C9KK68_9FIRM</name>
<reference evidence="1" key="1">
    <citation type="submission" date="2009-09" db="EMBL/GenBank/DDBJ databases">
        <authorList>
            <person name="Weinstock G."/>
            <person name="Sodergren E."/>
            <person name="Clifton S."/>
            <person name="Fulton L."/>
            <person name="Fulton B."/>
            <person name="Courtney L."/>
            <person name="Fronick C."/>
            <person name="Harrison M."/>
            <person name="Strong C."/>
            <person name="Farmer C."/>
            <person name="Delahaunty K."/>
            <person name="Markovic C."/>
            <person name="Hall O."/>
            <person name="Minx P."/>
            <person name="Tomlinson C."/>
            <person name="Mitreva M."/>
            <person name="Nelson J."/>
            <person name="Hou S."/>
            <person name="Wollam A."/>
            <person name="Pepin K.H."/>
            <person name="Johnson M."/>
            <person name="Bhonagiri V."/>
            <person name="Nash W.E."/>
            <person name="Warren W."/>
            <person name="Chinwalla A."/>
            <person name="Mardis E.R."/>
            <person name="Wilson R.K."/>
        </authorList>
    </citation>
    <scope>NUCLEOTIDE SEQUENCE [LARGE SCALE GENOMIC DNA]</scope>
    <source>
        <strain evidence="1">DSM 20544</strain>
    </source>
</reference>
<accession>C9KK68</accession>